<dbReference type="Proteomes" id="UP000186040">
    <property type="component" value="Unassembled WGS sequence"/>
</dbReference>
<dbReference type="EC" id="6.3.5.4" evidence="2"/>
<dbReference type="GO" id="GO:0005829">
    <property type="term" value="C:cytosol"/>
    <property type="evidence" value="ECO:0007669"/>
    <property type="project" value="TreeGrafter"/>
</dbReference>
<sequence>MCGFLLFSDNAAGAAVAERVADPAATTIHHASGRPWLVGRWRPGDLVRAAVGGTRVVVLGSTSTTPAEVADAARRITAPADLDRWAATIPGCVHLLASIHGRTRAQGSVVGVRRVFHAVVDGATVAADRARPLADLLGAGLDPDSVALHLLLPAPPWPLHRTPLWKGVSEVPGDSHLDIAPDGAARVRRWWQVPAADTPMAVAAPRVFGALADAVRARTSPGTRVSTDLSGGMDSTSLAFLAAPRVDSLLTTRYAAADPTADDPLWAGRAAAELPGARHLVFERPDVPDNFTDALAPGPSREAPFPWIRARAVIGHQLGALAGRGITDHLSGYGGDELFTVPPAVDHSTLRTAPWRYLGVFRGNRAVRRQPLVAAAASLVDNRGHATWLRHMAEVVGGTRPWSQSRDGWGELVRLPWWSTGHAVRTVRDLLARASVEDAEPSSRWRAQHAVLSVAEQTGRTIGDLDGVAADRGVRWHAPFLDDRVLEAALAVRFADRVDANAYKPVLAAAMRGTVPDDILDRGTKAEFSADLFAGMRTNRDRIVAECEDMVLARIGLIDAAEFRAELVDLHVDAVRLQDLLTTLACEAWLRTTTDHAPLKTGGTR</sequence>
<evidence type="ECO:0000259" key="5">
    <source>
        <dbReference type="Pfam" id="PF00733"/>
    </source>
</evidence>
<organism evidence="6 7">
    <name type="scientific">Actinokineospora bangkokensis</name>
    <dbReference type="NCBI Taxonomy" id="1193682"/>
    <lineage>
        <taxon>Bacteria</taxon>
        <taxon>Bacillati</taxon>
        <taxon>Actinomycetota</taxon>
        <taxon>Actinomycetes</taxon>
        <taxon>Pseudonocardiales</taxon>
        <taxon>Pseudonocardiaceae</taxon>
        <taxon>Actinokineospora</taxon>
    </lineage>
</organism>
<evidence type="ECO:0000256" key="2">
    <source>
        <dbReference type="ARBA" id="ARBA00012737"/>
    </source>
</evidence>
<keyword evidence="7" id="KW-1185">Reference proteome</keyword>
<dbReference type="InterPro" id="IPR051786">
    <property type="entry name" value="ASN_synthetase/amidase"/>
</dbReference>
<proteinExistence type="predicted"/>
<accession>A0A1Q9LLB6</accession>
<dbReference type="InterPro" id="IPR001962">
    <property type="entry name" value="Asn_synthase"/>
</dbReference>
<feature type="domain" description="Asparagine synthetase" evidence="5">
    <location>
        <begin position="210"/>
        <end position="591"/>
    </location>
</feature>
<name>A0A1Q9LLB6_9PSEU</name>
<dbReference type="SUPFAM" id="SSF52402">
    <property type="entry name" value="Adenine nucleotide alpha hydrolases-like"/>
    <property type="match status" value="1"/>
</dbReference>
<evidence type="ECO:0000313" key="7">
    <source>
        <dbReference type="Proteomes" id="UP000186040"/>
    </source>
</evidence>
<dbReference type="Gene3D" id="3.40.50.620">
    <property type="entry name" value="HUPs"/>
    <property type="match status" value="2"/>
</dbReference>
<dbReference type="GO" id="GO:0006529">
    <property type="term" value="P:asparagine biosynthetic process"/>
    <property type="evidence" value="ECO:0007669"/>
    <property type="project" value="UniProtKB-KW"/>
</dbReference>
<evidence type="ECO:0000256" key="4">
    <source>
        <dbReference type="ARBA" id="ARBA00048741"/>
    </source>
</evidence>
<gene>
    <name evidence="6" type="ORF">BJP25_19465</name>
</gene>
<comment type="catalytic activity">
    <reaction evidence="4">
        <text>L-aspartate + L-glutamine + ATP + H2O = L-asparagine + L-glutamate + AMP + diphosphate + H(+)</text>
        <dbReference type="Rhea" id="RHEA:12228"/>
        <dbReference type="ChEBI" id="CHEBI:15377"/>
        <dbReference type="ChEBI" id="CHEBI:15378"/>
        <dbReference type="ChEBI" id="CHEBI:29985"/>
        <dbReference type="ChEBI" id="CHEBI:29991"/>
        <dbReference type="ChEBI" id="CHEBI:30616"/>
        <dbReference type="ChEBI" id="CHEBI:33019"/>
        <dbReference type="ChEBI" id="CHEBI:58048"/>
        <dbReference type="ChEBI" id="CHEBI:58359"/>
        <dbReference type="ChEBI" id="CHEBI:456215"/>
        <dbReference type="EC" id="6.3.5.4"/>
    </reaction>
</comment>
<keyword evidence="3" id="KW-0061">Asparagine biosynthesis</keyword>
<keyword evidence="3" id="KW-0028">Amino-acid biosynthesis</keyword>
<comment type="caution">
    <text evidence="6">The sequence shown here is derived from an EMBL/GenBank/DDBJ whole genome shotgun (WGS) entry which is preliminary data.</text>
</comment>
<dbReference type="Pfam" id="PF00733">
    <property type="entry name" value="Asn_synthase"/>
    <property type="match status" value="1"/>
</dbReference>
<evidence type="ECO:0000256" key="3">
    <source>
        <dbReference type="ARBA" id="ARBA00022888"/>
    </source>
</evidence>
<dbReference type="EMBL" id="MKQR01000015">
    <property type="protein sequence ID" value="OLR92810.1"/>
    <property type="molecule type" value="Genomic_DNA"/>
</dbReference>
<dbReference type="STRING" id="1193682.BJP25_19465"/>
<comment type="pathway">
    <text evidence="1">Amino-acid biosynthesis; L-asparagine biosynthesis; L-asparagine from L-aspartate (L-Gln route): step 1/1.</text>
</comment>
<evidence type="ECO:0000313" key="6">
    <source>
        <dbReference type="EMBL" id="OLR92810.1"/>
    </source>
</evidence>
<dbReference type="AlphaFoldDB" id="A0A1Q9LLB6"/>
<dbReference type="OrthoDB" id="7053173at2"/>
<evidence type="ECO:0000256" key="1">
    <source>
        <dbReference type="ARBA" id="ARBA00005187"/>
    </source>
</evidence>
<dbReference type="InterPro" id="IPR014729">
    <property type="entry name" value="Rossmann-like_a/b/a_fold"/>
</dbReference>
<dbReference type="PANTHER" id="PTHR43284">
    <property type="entry name" value="ASPARAGINE SYNTHETASE (GLUTAMINE-HYDROLYZING)"/>
    <property type="match status" value="1"/>
</dbReference>
<reference evidence="6 7" key="1">
    <citation type="submission" date="2016-10" db="EMBL/GenBank/DDBJ databases">
        <title>The Draft Genome Sequence of Actinokineospora bangkokensis 44EHWT reveals the biosynthetic pathway of antifungal compounds Thailandins with unusual extender unit butylmalonyl-CoA.</title>
        <authorList>
            <person name="Greule A."/>
            <person name="Intra B."/>
            <person name="Flemming S."/>
            <person name="Rommel M.G."/>
            <person name="Panbangred W."/>
            <person name="Bechthold A."/>
        </authorList>
    </citation>
    <scope>NUCLEOTIDE SEQUENCE [LARGE SCALE GENOMIC DNA]</scope>
    <source>
        <strain evidence="6 7">44EHW</strain>
    </source>
</reference>
<dbReference type="GO" id="GO:0004066">
    <property type="term" value="F:asparagine synthase (glutamine-hydrolyzing) activity"/>
    <property type="evidence" value="ECO:0007669"/>
    <property type="project" value="UniProtKB-EC"/>
</dbReference>
<dbReference type="PANTHER" id="PTHR43284:SF1">
    <property type="entry name" value="ASPARAGINE SYNTHETASE"/>
    <property type="match status" value="1"/>
</dbReference>
<protein>
    <recommendedName>
        <fullName evidence="2">asparagine synthase (glutamine-hydrolyzing)</fullName>
        <ecNumber evidence="2">6.3.5.4</ecNumber>
    </recommendedName>
</protein>